<protein>
    <recommendedName>
        <fullName evidence="2">SPOR domain-containing protein</fullName>
    </recommendedName>
</protein>
<dbReference type="AlphaFoldDB" id="A0A0E3UNG5"/>
<dbReference type="Gene3D" id="3.30.70.1070">
    <property type="entry name" value="Sporulation related repeat"/>
    <property type="match status" value="1"/>
</dbReference>
<dbReference type="EMBL" id="CP011144">
    <property type="protein sequence ID" value="AKC87151.1"/>
    <property type="molecule type" value="Genomic_DNA"/>
</dbReference>
<sequence>MFSRALIVVLVALNLGVVAWWLLRSPPPPAPAPVSDKGGAELRLLPPPASQAAEPADAPVEEPAVEPLACLRLGPFSERGAAEVAQAGLGALLRDGAIREQPGEAAGYRVVLPPASDRAAAQATAARIAAAGFEDFFVLNQGADANGIALGAYRSRDTAERRAASFRAAGFPAELRAQGAAGASRWWLEGASGDIAAVRTTFPGAQEQDCAALGRNTLR</sequence>
<dbReference type="PROSITE" id="PS51724">
    <property type="entry name" value="SPOR"/>
    <property type="match status" value="1"/>
</dbReference>
<keyword evidence="4" id="KW-1185">Reference proteome</keyword>
<accession>A0A0E3UNG5</accession>
<dbReference type="Proteomes" id="UP000033067">
    <property type="component" value="Chromosome"/>
</dbReference>
<dbReference type="PATRIC" id="fig|314722.6.peg.2319"/>
<dbReference type="GO" id="GO:0042834">
    <property type="term" value="F:peptidoglycan binding"/>
    <property type="evidence" value="ECO:0007669"/>
    <property type="project" value="InterPro"/>
</dbReference>
<dbReference type="Pfam" id="PF05036">
    <property type="entry name" value="SPOR"/>
    <property type="match status" value="1"/>
</dbReference>
<reference evidence="3 4" key="1">
    <citation type="journal article" date="2015" name="Genome Announc.">
        <title>Complete Genome Sequence of Pseudoxanthomonas suwonensis Strain J1, a Cellulose-Degrading Bacterium Isolated from Leaf- and Wood-Enriched Soil.</title>
        <authorList>
            <person name="Hou L."/>
            <person name="Jiang J."/>
            <person name="Xu Z."/>
            <person name="Zhou Y."/>
            <person name="Leung F.C."/>
        </authorList>
    </citation>
    <scope>NUCLEOTIDE SEQUENCE [LARGE SCALE GENOMIC DNA]</scope>
    <source>
        <strain evidence="3 4">J1</strain>
    </source>
</reference>
<dbReference type="InterPro" id="IPR007730">
    <property type="entry name" value="SPOR-like_dom"/>
</dbReference>
<dbReference type="InterPro" id="IPR036680">
    <property type="entry name" value="SPOR-like_sf"/>
</dbReference>
<gene>
    <name evidence="3" type="ORF">WQ53_10755</name>
</gene>
<evidence type="ECO:0000259" key="2">
    <source>
        <dbReference type="PROSITE" id="PS51724"/>
    </source>
</evidence>
<organism evidence="3 4">
    <name type="scientific">Pseudoxanthomonas suwonensis</name>
    <dbReference type="NCBI Taxonomy" id="314722"/>
    <lineage>
        <taxon>Bacteria</taxon>
        <taxon>Pseudomonadati</taxon>
        <taxon>Pseudomonadota</taxon>
        <taxon>Gammaproteobacteria</taxon>
        <taxon>Lysobacterales</taxon>
        <taxon>Lysobacteraceae</taxon>
        <taxon>Pseudoxanthomonas</taxon>
    </lineage>
</organism>
<feature type="region of interest" description="Disordered" evidence="1">
    <location>
        <begin position="30"/>
        <end position="59"/>
    </location>
</feature>
<dbReference type="KEGG" id="psuw:WQ53_10755"/>
<evidence type="ECO:0000313" key="3">
    <source>
        <dbReference type="EMBL" id="AKC87151.1"/>
    </source>
</evidence>
<name>A0A0E3UNG5_9GAMM</name>
<dbReference type="SUPFAM" id="SSF110997">
    <property type="entry name" value="Sporulation related repeat"/>
    <property type="match status" value="1"/>
</dbReference>
<evidence type="ECO:0000313" key="4">
    <source>
        <dbReference type="Proteomes" id="UP000033067"/>
    </source>
</evidence>
<dbReference type="OrthoDB" id="5986009at2"/>
<dbReference type="RefSeq" id="WP_052632198.1">
    <property type="nucleotide sequence ID" value="NZ_CP011144.1"/>
</dbReference>
<feature type="domain" description="SPOR" evidence="2">
    <location>
        <begin position="63"/>
        <end position="141"/>
    </location>
</feature>
<evidence type="ECO:0000256" key="1">
    <source>
        <dbReference type="SAM" id="MobiDB-lite"/>
    </source>
</evidence>
<proteinExistence type="predicted"/>